<dbReference type="PANTHER" id="PTHR43804:SF7">
    <property type="entry name" value="LD18447P"/>
    <property type="match status" value="1"/>
</dbReference>
<dbReference type="Pfam" id="PF03462">
    <property type="entry name" value="PCRF"/>
    <property type="match status" value="2"/>
</dbReference>
<evidence type="ECO:0000256" key="2">
    <source>
        <dbReference type="ARBA" id="ARBA00022481"/>
    </source>
</evidence>
<proteinExistence type="inferred from homology"/>
<evidence type="ECO:0000256" key="5">
    <source>
        <dbReference type="SAM" id="MobiDB-lite"/>
    </source>
</evidence>
<dbReference type="SMART" id="SM00937">
    <property type="entry name" value="PCRF"/>
    <property type="match status" value="1"/>
</dbReference>
<dbReference type="FunFam" id="3.30.160.20:FF:000004">
    <property type="entry name" value="Peptide chain release factor 1"/>
    <property type="match status" value="1"/>
</dbReference>
<reference evidence="7 8" key="1">
    <citation type="submission" date="2024-10" db="EMBL/GenBank/DDBJ databases">
        <title>Updated reference genomes for cyclostephanoid diatoms.</title>
        <authorList>
            <person name="Roberts W.R."/>
            <person name="Alverson A.J."/>
        </authorList>
    </citation>
    <scope>NUCLEOTIDE SEQUENCE [LARGE SCALE GENOMIC DNA]</scope>
    <source>
        <strain evidence="7 8">AJA232-27</strain>
    </source>
</reference>
<dbReference type="Gene3D" id="6.10.140.1950">
    <property type="match status" value="1"/>
</dbReference>
<feature type="compositionally biased region" description="Polar residues" evidence="5">
    <location>
        <begin position="102"/>
        <end position="112"/>
    </location>
</feature>
<dbReference type="EMBL" id="JALLBG020000154">
    <property type="protein sequence ID" value="KAL3761250.1"/>
    <property type="molecule type" value="Genomic_DNA"/>
</dbReference>
<evidence type="ECO:0000256" key="3">
    <source>
        <dbReference type="ARBA" id="ARBA00022917"/>
    </source>
</evidence>
<keyword evidence="2" id="KW-0488">Methylation</keyword>
<sequence>MATIPLSRGTAAISINGNILRMVGPLSRTTTTTCALSTSSCCGVHRPKHDAVGLVPSSIAVAAQSFISDANKTSMQISPFYYYNRTSFARRCCPKRAFSIASDSSSCESNNHLDNDNDDDDDDGIKSLTNLSPAMQHRIRTMKSRHDELMNKLRDGGGGDQTALGKELSSLSGIATLCEKVSNIHAERKSLLELLLEMKSENNAFDDDSKEMIQEIKSELDQLEMKLQALSQKMIQSLVPLLDPESVDDLTSANAVIDIRAGTGGDEACLFAGEIMAAYEAIAKAGGGDDEHGGKAWELEVLSVSRTDLGGVKEASLVVSSRGSGGGSNGYSDGYESYDSSETNNSEQDPAQLLFQRLGPYGFFQYESGVHRVQRVPINDAKMQTSAVSVAVLPSIADSDVASVLPPSELKIDVMRASGAGGQHVNTTESAVRVTHIPTGIMAYMQEERSQHKNRTKALKLVAARVHQLRKEQALKDRSSARSSLMGGGDRSERIRTYNYSQDRITDHRCKISVQGVPSWLGGGAMVRKFAPYLYEMEREERAAALEEEDDNHGKGKKTSRGGKDNPLM</sequence>
<dbReference type="GO" id="GO:0005737">
    <property type="term" value="C:cytoplasm"/>
    <property type="evidence" value="ECO:0007669"/>
    <property type="project" value="UniProtKB-ARBA"/>
</dbReference>
<feature type="region of interest" description="Disordered" evidence="5">
    <location>
        <begin position="544"/>
        <end position="569"/>
    </location>
</feature>
<dbReference type="PROSITE" id="PS00745">
    <property type="entry name" value="RF_PROK_I"/>
    <property type="match status" value="1"/>
</dbReference>
<organism evidence="7 8">
    <name type="scientific">Discostella pseudostelligera</name>
    <dbReference type="NCBI Taxonomy" id="259834"/>
    <lineage>
        <taxon>Eukaryota</taxon>
        <taxon>Sar</taxon>
        <taxon>Stramenopiles</taxon>
        <taxon>Ochrophyta</taxon>
        <taxon>Bacillariophyta</taxon>
        <taxon>Coscinodiscophyceae</taxon>
        <taxon>Thalassiosirophycidae</taxon>
        <taxon>Stephanodiscales</taxon>
        <taxon>Stephanodiscaceae</taxon>
        <taxon>Discostella</taxon>
    </lineage>
</organism>
<dbReference type="InterPro" id="IPR045853">
    <property type="entry name" value="Pep_chain_release_fac_I_sf"/>
</dbReference>
<evidence type="ECO:0000259" key="6">
    <source>
        <dbReference type="PROSITE" id="PS00745"/>
    </source>
</evidence>
<dbReference type="InterPro" id="IPR050057">
    <property type="entry name" value="Prokaryotic/Mito_RF"/>
</dbReference>
<dbReference type="SUPFAM" id="SSF75620">
    <property type="entry name" value="Release factor"/>
    <property type="match status" value="2"/>
</dbReference>
<keyword evidence="4" id="KW-0175">Coiled coil</keyword>
<dbReference type="Gene3D" id="3.30.160.20">
    <property type="match status" value="1"/>
</dbReference>
<evidence type="ECO:0000256" key="4">
    <source>
        <dbReference type="SAM" id="Coils"/>
    </source>
</evidence>
<feature type="region of interest" description="Disordered" evidence="5">
    <location>
        <begin position="102"/>
        <end position="134"/>
    </location>
</feature>
<feature type="region of interest" description="Disordered" evidence="5">
    <location>
        <begin position="320"/>
        <end position="347"/>
    </location>
</feature>
<dbReference type="Proteomes" id="UP001530293">
    <property type="component" value="Unassembled WGS sequence"/>
</dbReference>
<comment type="similarity">
    <text evidence="1">Belongs to the prokaryotic/mitochondrial release factor family.</text>
</comment>
<dbReference type="InterPro" id="IPR000352">
    <property type="entry name" value="Pep_chain_release_fac_I"/>
</dbReference>
<feature type="coiled-coil region" evidence="4">
    <location>
        <begin position="206"/>
        <end position="233"/>
    </location>
</feature>
<comment type="caution">
    <text evidence="7">The sequence shown here is derived from an EMBL/GenBank/DDBJ whole genome shotgun (WGS) entry which is preliminary data.</text>
</comment>
<evidence type="ECO:0000256" key="1">
    <source>
        <dbReference type="ARBA" id="ARBA00010835"/>
    </source>
</evidence>
<keyword evidence="3" id="KW-0648">Protein biosynthesis</keyword>
<dbReference type="PANTHER" id="PTHR43804">
    <property type="entry name" value="LD18447P"/>
    <property type="match status" value="1"/>
</dbReference>
<keyword evidence="8" id="KW-1185">Reference proteome</keyword>
<accession>A0ABD3ML63</accession>
<evidence type="ECO:0000313" key="7">
    <source>
        <dbReference type="EMBL" id="KAL3761250.1"/>
    </source>
</evidence>
<protein>
    <recommendedName>
        <fullName evidence="6">Prokaryotic-type class I peptide chain release factors domain-containing protein</fullName>
    </recommendedName>
</protein>
<dbReference type="Gene3D" id="3.30.70.1660">
    <property type="match status" value="2"/>
</dbReference>
<evidence type="ECO:0000313" key="8">
    <source>
        <dbReference type="Proteomes" id="UP001530293"/>
    </source>
</evidence>
<dbReference type="GO" id="GO:0006412">
    <property type="term" value="P:translation"/>
    <property type="evidence" value="ECO:0007669"/>
    <property type="project" value="UniProtKB-KW"/>
</dbReference>
<gene>
    <name evidence="7" type="ORF">ACHAWU_009976</name>
</gene>
<feature type="domain" description="Prokaryotic-type class I peptide chain release factors" evidence="6">
    <location>
        <begin position="416"/>
        <end position="432"/>
    </location>
</feature>
<dbReference type="InterPro" id="IPR005139">
    <property type="entry name" value="PCRF"/>
</dbReference>
<name>A0ABD3ML63_9STRA</name>
<feature type="compositionally biased region" description="Low complexity" evidence="5">
    <location>
        <begin position="330"/>
        <end position="342"/>
    </location>
</feature>
<dbReference type="Pfam" id="PF00472">
    <property type="entry name" value="RF-1"/>
    <property type="match status" value="1"/>
</dbReference>
<dbReference type="AlphaFoldDB" id="A0ABD3ML63"/>